<dbReference type="RefSeq" id="WP_109359875.1">
    <property type="nucleotide sequence ID" value="NZ_QFRJ01000008.1"/>
</dbReference>
<keyword evidence="5" id="KW-0175">Coiled coil</keyword>
<evidence type="ECO:0000259" key="6">
    <source>
        <dbReference type="PROSITE" id="PS51123"/>
    </source>
</evidence>
<dbReference type="PROSITE" id="PS51257">
    <property type="entry name" value="PROKAR_LIPOPROTEIN"/>
    <property type="match status" value="1"/>
</dbReference>
<comment type="caution">
    <text evidence="7">The sequence shown here is derived from an EMBL/GenBank/DDBJ whole genome shotgun (WGS) entry which is preliminary data.</text>
</comment>
<dbReference type="CDD" id="cd07185">
    <property type="entry name" value="OmpA_C-like"/>
    <property type="match status" value="1"/>
</dbReference>
<evidence type="ECO:0000313" key="8">
    <source>
        <dbReference type="Proteomes" id="UP000245370"/>
    </source>
</evidence>
<dbReference type="Gene3D" id="3.30.1330.60">
    <property type="entry name" value="OmpA-like domain"/>
    <property type="match status" value="1"/>
</dbReference>
<dbReference type="Proteomes" id="UP000245370">
    <property type="component" value="Unassembled WGS sequence"/>
</dbReference>
<evidence type="ECO:0000256" key="4">
    <source>
        <dbReference type="PROSITE-ProRule" id="PRU00473"/>
    </source>
</evidence>
<feature type="domain" description="OmpA-like" evidence="6">
    <location>
        <begin position="358"/>
        <end position="470"/>
    </location>
</feature>
<name>A0A2U2XBN4_9FLAO</name>
<organism evidence="7 8">
    <name type="scientific">Brumimicrobium oceani</name>
    <dbReference type="NCBI Taxonomy" id="2100725"/>
    <lineage>
        <taxon>Bacteria</taxon>
        <taxon>Pseudomonadati</taxon>
        <taxon>Bacteroidota</taxon>
        <taxon>Flavobacteriia</taxon>
        <taxon>Flavobacteriales</taxon>
        <taxon>Crocinitomicaceae</taxon>
        <taxon>Brumimicrobium</taxon>
    </lineage>
</organism>
<dbReference type="PANTHER" id="PTHR30329">
    <property type="entry name" value="STATOR ELEMENT OF FLAGELLAR MOTOR COMPLEX"/>
    <property type="match status" value="1"/>
</dbReference>
<accession>A0A2U2XBN4</accession>
<reference evidence="7 8" key="1">
    <citation type="submission" date="2018-05" db="EMBL/GenBank/DDBJ databases">
        <title>Brumimicrobium oceani sp. nov., isolated from coastal sediment.</title>
        <authorList>
            <person name="Kou Y."/>
        </authorList>
    </citation>
    <scope>NUCLEOTIDE SEQUENCE [LARGE SCALE GENOMIC DNA]</scope>
    <source>
        <strain evidence="7 8">C305</strain>
    </source>
</reference>
<evidence type="ECO:0000256" key="5">
    <source>
        <dbReference type="SAM" id="Coils"/>
    </source>
</evidence>
<comment type="subcellular location">
    <subcellularLocation>
        <location evidence="1">Cell outer membrane</location>
    </subcellularLocation>
</comment>
<dbReference type="Pfam" id="PF00691">
    <property type="entry name" value="OmpA"/>
    <property type="match status" value="1"/>
</dbReference>
<dbReference type="OrthoDB" id="1467416at2"/>
<dbReference type="SUPFAM" id="SSF103088">
    <property type="entry name" value="OmpA-like"/>
    <property type="match status" value="1"/>
</dbReference>
<reference evidence="7 8" key="2">
    <citation type="submission" date="2018-05" db="EMBL/GenBank/DDBJ databases">
        <authorList>
            <person name="Lanie J.A."/>
            <person name="Ng W.-L."/>
            <person name="Kazmierczak K.M."/>
            <person name="Andrzejewski T.M."/>
            <person name="Davidsen T.M."/>
            <person name="Wayne K.J."/>
            <person name="Tettelin H."/>
            <person name="Glass J.I."/>
            <person name="Rusch D."/>
            <person name="Podicherti R."/>
            <person name="Tsui H.-C.T."/>
            <person name="Winkler M.E."/>
        </authorList>
    </citation>
    <scope>NUCLEOTIDE SEQUENCE [LARGE SCALE GENOMIC DNA]</scope>
    <source>
        <strain evidence="7 8">C305</strain>
    </source>
</reference>
<dbReference type="PRINTS" id="PR01021">
    <property type="entry name" value="OMPADOMAIN"/>
</dbReference>
<dbReference type="PROSITE" id="PS51123">
    <property type="entry name" value="OMPA_2"/>
    <property type="match status" value="1"/>
</dbReference>
<keyword evidence="8" id="KW-1185">Reference proteome</keyword>
<dbReference type="InterPro" id="IPR050330">
    <property type="entry name" value="Bact_OuterMem_StrucFunc"/>
</dbReference>
<dbReference type="InterPro" id="IPR036737">
    <property type="entry name" value="OmpA-like_sf"/>
</dbReference>
<dbReference type="AlphaFoldDB" id="A0A2U2XBN4"/>
<keyword evidence="2 4" id="KW-0472">Membrane</keyword>
<gene>
    <name evidence="7" type="ORF">DIT68_11090</name>
</gene>
<dbReference type="GO" id="GO:0009279">
    <property type="term" value="C:cell outer membrane"/>
    <property type="evidence" value="ECO:0007669"/>
    <property type="project" value="UniProtKB-SubCell"/>
</dbReference>
<dbReference type="InterPro" id="IPR006664">
    <property type="entry name" value="OMP_bac"/>
</dbReference>
<evidence type="ECO:0000313" key="7">
    <source>
        <dbReference type="EMBL" id="PWH85173.1"/>
    </source>
</evidence>
<protein>
    <recommendedName>
        <fullName evidence="6">OmpA-like domain-containing protein</fullName>
    </recommendedName>
</protein>
<dbReference type="EMBL" id="QFRJ01000008">
    <property type="protein sequence ID" value="PWH85173.1"/>
    <property type="molecule type" value="Genomic_DNA"/>
</dbReference>
<keyword evidence="3" id="KW-0998">Cell outer membrane</keyword>
<sequence>MDWSKKIGITILSVLILASCSSRKNYGSVYFARGDVFSDSSIYDGTTVGDYMAFSDSINEYVGSVILDDINKGDTDYAQESLGALMDSIVAVDFVSADTLEFDVEIEIDTVITKDVVLSDSNTVLLEETENDSIQNETMRIADSLIANEIIILPDSVVDIPASYDSLNVEKSAVVKDTILNIESTDSSSIIKSDSLTKTISPSIEERDDQIDSTSTKIIYTDTIGIIREKEIQNSNDSKEIEGRTRDNKTPKIIPVIIPTKQKEKADTLKNSKIESTKTIGKSDEIEIIEVDEIESVKSKEDSIQNVLNEAKALEESDRLAKEKSKADSISKSNVLYLKELDSIKKINESLRNESKTKHSAIDTLIYSVFFASGEKELSEANKKVLQELVKDAENKNYALQLSGYADKSGSASFNKILSEQRVKNVLNYLIAQGLDDRKIHFQSFGDKYSPNANDLNRRIVYCSLILINY</sequence>
<dbReference type="PANTHER" id="PTHR30329:SF21">
    <property type="entry name" value="LIPOPROTEIN YIAD-RELATED"/>
    <property type="match status" value="1"/>
</dbReference>
<feature type="coiled-coil region" evidence="5">
    <location>
        <begin position="297"/>
        <end position="324"/>
    </location>
</feature>
<evidence type="ECO:0000256" key="1">
    <source>
        <dbReference type="ARBA" id="ARBA00004442"/>
    </source>
</evidence>
<proteinExistence type="predicted"/>
<evidence type="ECO:0000256" key="3">
    <source>
        <dbReference type="ARBA" id="ARBA00023237"/>
    </source>
</evidence>
<dbReference type="InterPro" id="IPR006665">
    <property type="entry name" value="OmpA-like"/>
</dbReference>
<evidence type="ECO:0000256" key="2">
    <source>
        <dbReference type="ARBA" id="ARBA00023136"/>
    </source>
</evidence>